<organism evidence="2">
    <name type="scientific">Sporolactobacillus sp. Y61</name>
    <dbReference type="NCBI Taxonomy" id="3160863"/>
    <lineage>
        <taxon>Bacteria</taxon>
        <taxon>Bacillati</taxon>
        <taxon>Bacillota</taxon>
        <taxon>Bacilli</taxon>
        <taxon>Bacillales</taxon>
        <taxon>Sporolactobacillaceae</taxon>
        <taxon>Sporolactobacillus</taxon>
    </lineage>
</organism>
<keyword evidence="1" id="KW-0472">Membrane</keyword>
<dbReference type="RefSeq" id="WP_353947982.1">
    <property type="nucleotide sequence ID" value="NZ_CP159510.1"/>
</dbReference>
<accession>A0AAU8IE55</accession>
<evidence type="ECO:0000313" key="2">
    <source>
        <dbReference type="EMBL" id="XCJ16486.1"/>
    </source>
</evidence>
<proteinExistence type="predicted"/>
<name>A0AAU8IE55_9BACL</name>
<protein>
    <recommendedName>
        <fullName evidence="3">DUF2178 domain-containing protein</fullName>
    </recommendedName>
</protein>
<reference evidence="2" key="1">
    <citation type="submission" date="2024-06" db="EMBL/GenBank/DDBJ databases">
        <authorList>
            <person name="Fan A."/>
            <person name="Zhang F.Y."/>
            <person name="Zhang L."/>
        </authorList>
    </citation>
    <scope>NUCLEOTIDE SEQUENCE</scope>
    <source>
        <strain evidence="2">Y61</strain>
    </source>
</reference>
<gene>
    <name evidence="2" type="ORF">ABNN70_12595</name>
</gene>
<evidence type="ECO:0008006" key="3">
    <source>
        <dbReference type="Google" id="ProtNLM"/>
    </source>
</evidence>
<dbReference type="EMBL" id="CP159510">
    <property type="protein sequence ID" value="XCJ16486.1"/>
    <property type="molecule type" value="Genomic_DNA"/>
</dbReference>
<evidence type="ECO:0000256" key="1">
    <source>
        <dbReference type="SAM" id="Phobius"/>
    </source>
</evidence>
<feature type="transmembrane region" description="Helical" evidence="1">
    <location>
        <begin position="6"/>
        <end position="27"/>
    </location>
</feature>
<keyword evidence="1" id="KW-1133">Transmembrane helix</keyword>
<sequence>MEPGSILVALFLGCFVISLICIITLLFSLAKQGDERKQYIKSKAIQQTFVITVGILVIDIISSLVTDDHTINPFIFLTVISVVFLIALLLNKKRYGD</sequence>
<feature type="transmembrane region" description="Helical" evidence="1">
    <location>
        <begin position="48"/>
        <end position="65"/>
    </location>
</feature>
<feature type="transmembrane region" description="Helical" evidence="1">
    <location>
        <begin position="71"/>
        <end position="90"/>
    </location>
</feature>
<dbReference type="AlphaFoldDB" id="A0AAU8IE55"/>
<keyword evidence="1" id="KW-0812">Transmembrane</keyword>